<name>A0A811UUK6_CERCA</name>
<sequence>MTSGLFLIILVLFWTNKHASVAQEENAFTLLFGSESSLQDVIEDTDEIERQLDAMKGTTDLQKDFTDLIERFEKLENTLTNQEDNFLRKLESFFDDNLDTQSGILTQQLKTDQQILLDKMATLQVAVTAELQQSEVNFLVGLQKNDA</sequence>
<reference evidence="2" key="1">
    <citation type="submission" date="2020-11" db="EMBL/GenBank/DDBJ databases">
        <authorList>
            <person name="Whitehead M."/>
        </authorList>
    </citation>
    <scope>NUCLEOTIDE SEQUENCE</scope>
    <source>
        <strain evidence="2">EGII</strain>
    </source>
</reference>
<evidence type="ECO:0000256" key="1">
    <source>
        <dbReference type="SAM" id="SignalP"/>
    </source>
</evidence>
<gene>
    <name evidence="2" type="ORF">CCAP1982_LOCUS10865</name>
</gene>
<comment type="caution">
    <text evidence="2">The sequence shown here is derived from an EMBL/GenBank/DDBJ whole genome shotgun (WGS) entry which is preliminary data.</text>
</comment>
<evidence type="ECO:0000313" key="2">
    <source>
        <dbReference type="EMBL" id="CAD7002371.1"/>
    </source>
</evidence>
<evidence type="ECO:0000313" key="3">
    <source>
        <dbReference type="Proteomes" id="UP000606786"/>
    </source>
</evidence>
<keyword evidence="3" id="KW-1185">Reference proteome</keyword>
<proteinExistence type="predicted"/>
<dbReference type="AlphaFoldDB" id="A0A811UUK6"/>
<feature type="signal peptide" evidence="1">
    <location>
        <begin position="1"/>
        <end position="19"/>
    </location>
</feature>
<accession>A0A811UUK6</accession>
<protein>
    <submittedName>
        <fullName evidence="2">(Mediterranean fruit fly) hypothetical protein</fullName>
    </submittedName>
</protein>
<feature type="chain" id="PRO_5032664683" evidence="1">
    <location>
        <begin position="20"/>
        <end position="147"/>
    </location>
</feature>
<organism evidence="2 3">
    <name type="scientific">Ceratitis capitata</name>
    <name type="common">Mediterranean fruit fly</name>
    <name type="synonym">Tephritis capitata</name>
    <dbReference type="NCBI Taxonomy" id="7213"/>
    <lineage>
        <taxon>Eukaryota</taxon>
        <taxon>Metazoa</taxon>
        <taxon>Ecdysozoa</taxon>
        <taxon>Arthropoda</taxon>
        <taxon>Hexapoda</taxon>
        <taxon>Insecta</taxon>
        <taxon>Pterygota</taxon>
        <taxon>Neoptera</taxon>
        <taxon>Endopterygota</taxon>
        <taxon>Diptera</taxon>
        <taxon>Brachycera</taxon>
        <taxon>Muscomorpha</taxon>
        <taxon>Tephritoidea</taxon>
        <taxon>Tephritidae</taxon>
        <taxon>Ceratitis</taxon>
        <taxon>Ceratitis</taxon>
    </lineage>
</organism>
<dbReference type="EMBL" id="CAJHJT010000034">
    <property type="protein sequence ID" value="CAD7002371.1"/>
    <property type="molecule type" value="Genomic_DNA"/>
</dbReference>
<keyword evidence="1" id="KW-0732">Signal</keyword>
<dbReference type="Proteomes" id="UP000606786">
    <property type="component" value="Unassembled WGS sequence"/>
</dbReference>